<dbReference type="AlphaFoldDB" id="A0A3A9KDI9"/>
<evidence type="ECO:0000313" key="4">
    <source>
        <dbReference type="Proteomes" id="UP000281498"/>
    </source>
</evidence>
<dbReference type="RefSeq" id="WP_110936748.1">
    <property type="nucleotide sequence ID" value="NZ_KZ614146.1"/>
</dbReference>
<dbReference type="SUPFAM" id="SSF53800">
    <property type="entry name" value="Chelatase"/>
    <property type="match status" value="1"/>
</dbReference>
<dbReference type="Pfam" id="PF01903">
    <property type="entry name" value="CbiX"/>
    <property type="match status" value="2"/>
</dbReference>
<dbReference type="CDD" id="cd03416">
    <property type="entry name" value="CbiX_SirB_N"/>
    <property type="match status" value="1"/>
</dbReference>
<dbReference type="OrthoDB" id="1489951at2"/>
<dbReference type="EMBL" id="PDOE01000001">
    <property type="protein sequence ID" value="RKL68612.1"/>
    <property type="molecule type" value="Genomic_DNA"/>
</dbReference>
<evidence type="ECO:0000256" key="1">
    <source>
        <dbReference type="ARBA" id="ARBA00022723"/>
    </source>
</evidence>
<dbReference type="PANTHER" id="PTHR33542">
    <property type="entry name" value="SIROHYDROCHLORIN FERROCHELATASE, CHLOROPLASTIC"/>
    <property type="match status" value="1"/>
</dbReference>
<dbReference type="InterPro" id="IPR002762">
    <property type="entry name" value="CbiX-like"/>
</dbReference>
<name>A0A3A9KDI9_9BACI</name>
<gene>
    <name evidence="3" type="ORF">CR203_00735</name>
</gene>
<evidence type="ECO:0000313" key="3">
    <source>
        <dbReference type="EMBL" id="RKL68612.1"/>
    </source>
</evidence>
<keyword evidence="1" id="KW-0479">Metal-binding</keyword>
<dbReference type="GO" id="GO:0046872">
    <property type="term" value="F:metal ion binding"/>
    <property type="evidence" value="ECO:0007669"/>
    <property type="project" value="UniProtKB-KW"/>
</dbReference>
<sequence length="250" mass="28042">MNSNNAGVLVIVHGSSNPSWVKVVDEAIQLVDTALPITVGYLEFSEERSIEQGIRTFEKQGVDTILSIPLFVSSASTHIEEIKYALGQINTPVIETDLKPISTSANIIWVDPMDTHPLVLDIIMERVNSLSEYPEKEVLLFVAHGSDVPSFHQRWEKMLEDIKQTVAHQVPFHQVTHGTLHPDNLEERAKEAASNGHTLIVVPLFLSEGYFTKKVIPTRLDGLSYKWDAKTYLPHPLISKWIEDKVTTAL</sequence>
<evidence type="ECO:0000256" key="2">
    <source>
        <dbReference type="ARBA" id="ARBA00023239"/>
    </source>
</evidence>
<comment type="caution">
    <text evidence="3">The sequence shown here is derived from an EMBL/GenBank/DDBJ whole genome shotgun (WGS) entry which is preliminary data.</text>
</comment>
<organism evidence="3 4">
    <name type="scientific">Salipaludibacillus neizhouensis</name>
    <dbReference type="NCBI Taxonomy" id="885475"/>
    <lineage>
        <taxon>Bacteria</taxon>
        <taxon>Bacillati</taxon>
        <taxon>Bacillota</taxon>
        <taxon>Bacilli</taxon>
        <taxon>Bacillales</taxon>
        <taxon>Bacillaceae</taxon>
    </lineage>
</organism>
<keyword evidence="2" id="KW-0456">Lyase</keyword>
<protein>
    <submittedName>
        <fullName evidence="3">Cobalamin biosynthesis protein CbiX</fullName>
    </submittedName>
</protein>
<reference evidence="3 4" key="1">
    <citation type="submission" date="2017-10" db="EMBL/GenBank/DDBJ databases">
        <title>Bacillus sp. nov., a halophilic bacterium isolated from a Keqin Lake.</title>
        <authorList>
            <person name="Wang H."/>
        </authorList>
    </citation>
    <scope>NUCLEOTIDE SEQUENCE [LARGE SCALE GENOMIC DNA]</scope>
    <source>
        <strain evidence="3 4">KCTC 13187</strain>
    </source>
</reference>
<dbReference type="Proteomes" id="UP000281498">
    <property type="component" value="Unassembled WGS sequence"/>
</dbReference>
<dbReference type="Gene3D" id="3.40.50.1400">
    <property type="match status" value="2"/>
</dbReference>
<accession>A0A3A9KDI9</accession>
<dbReference type="InterPro" id="IPR050963">
    <property type="entry name" value="Sirohydro_Cobaltochel/CbiX"/>
</dbReference>
<dbReference type="GO" id="GO:0016829">
    <property type="term" value="F:lyase activity"/>
    <property type="evidence" value="ECO:0007669"/>
    <property type="project" value="UniProtKB-KW"/>
</dbReference>
<dbReference type="PANTHER" id="PTHR33542:SF3">
    <property type="entry name" value="SIROHYDROCHLORIN FERROCHELATASE, CHLOROPLASTIC"/>
    <property type="match status" value="1"/>
</dbReference>
<proteinExistence type="predicted"/>
<keyword evidence="4" id="KW-1185">Reference proteome</keyword>